<reference evidence="12" key="1">
    <citation type="submission" date="2015-12" db="EMBL/GenBank/DDBJ databases">
        <title>Complete genome sequences of two moderately thermophilic Paenibacillus species.</title>
        <authorList>
            <person name="Butler R.III."/>
            <person name="Wang J."/>
            <person name="Stark B.C."/>
            <person name="Pombert J.-F."/>
        </authorList>
    </citation>
    <scope>NUCLEOTIDE SEQUENCE [LARGE SCALE GENOMIC DNA]</scope>
    <source>
        <strain evidence="12">32O-Y</strain>
    </source>
</reference>
<accession>A0A0U2VD92</accession>
<evidence type="ECO:0000256" key="7">
    <source>
        <dbReference type="ARBA" id="ARBA00035120"/>
    </source>
</evidence>
<feature type="binding site" evidence="10">
    <location>
        <position position="74"/>
    </location>
    <ligand>
        <name>Na(+)</name>
        <dbReference type="ChEBI" id="CHEBI:29101"/>
        <note>structural</note>
    </ligand>
</feature>
<sequence length="119" mass="13023">MSNTLLYMVLVAAGGFGGAISRYWMSGRIAKRFPGPIPYGTLSVNVLGAFLLGWLWGHGADTRMMALLGSGFLGAFTTFSTFKLESWDLMAQGRKRSAWIYMGLTYTAGIAFVYLGYII</sequence>
<evidence type="ECO:0000256" key="3">
    <source>
        <dbReference type="ARBA" id="ARBA00022692"/>
    </source>
</evidence>
<dbReference type="HAMAP" id="MF_00454">
    <property type="entry name" value="FluC"/>
    <property type="match status" value="1"/>
</dbReference>
<keyword evidence="10" id="KW-0406">Ion transport</keyword>
<evidence type="ECO:0000256" key="2">
    <source>
        <dbReference type="ARBA" id="ARBA00022475"/>
    </source>
</evidence>
<feature type="binding site" evidence="10">
    <location>
        <position position="77"/>
    </location>
    <ligand>
        <name>Na(+)</name>
        <dbReference type="ChEBI" id="CHEBI:29101"/>
        <note>structural</note>
    </ligand>
</feature>
<evidence type="ECO:0000256" key="10">
    <source>
        <dbReference type="HAMAP-Rule" id="MF_00454"/>
    </source>
</evidence>
<feature type="transmembrane region" description="Helical" evidence="10">
    <location>
        <begin position="63"/>
        <end position="82"/>
    </location>
</feature>
<dbReference type="Proteomes" id="UP000061660">
    <property type="component" value="Chromosome"/>
</dbReference>
<dbReference type="GO" id="GO:0062054">
    <property type="term" value="F:fluoride channel activity"/>
    <property type="evidence" value="ECO:0007669"/>
    <property type="project" value="UniProtKB-UniRule"/>
</dbReference>
<keyword evidence="10" id="KW-0813">Transport</keyword>
<name>A0A0U2VD92_9BACL</name>
<dbReference type="PANTHER" id="PTHR28259">
    <property type="entry name" value="FLUORIDE EXPORT PROTEIN 1-RELATED"/>
    <property type="match status" value="1"/>
</dbReference>
<dbReference type="GO" id="GO:0005886">
    <property type="term" value="C:plasma membrane"/>
    <property type="evidence" value="ECO:0007669"/>
    <property type="project" value="UniProtKB-SubCell"/>
</dbReference>
<evidence type="ECO:0000313" key="11">
    <source>
        <dbReference type="EMBL" id="ALS21507.1"/>
    </source>
</evidence>
<keyword evidence="5 10" id="KW-0472">Membrane</keyword>
<dbReference type="InterPro" id="IPR003691">
    <property type="entry name" value="FluC"/>
</dbReference>
<evidence type="ECO:0000256" key="9">
    <source>
        <dbReference type="ARBA" id="ARBA00049940"/>
    </source>
</evidence>
<dbReference type="PANTHER" id="PTHR28259:SF1">
    <property type="entry name" value="FLUORIDE EXPORT PROTEIN 1-RELATED"/>
    <property type="match status" value="1"/>
</dbReference>
<feature type="transmembrane region" description="Helical" evidence="10">
    <location>
        <begin position="98"/>
        <end position="118"/>
    </location>
</feature>
<evidence type="ECO:0000256" key="4">
    <source>
        <dbReference type="ARBA" id="ARBA00022989"/>
    </source>
</evidence>
<feature type="transmembrane region" description="Helical" evidence="10">
    <location>
        <begin position="37"/>
        <end position="57"/>
    </location>
</feature>
<keyword evidence="4 10" id="KW-1133">Transmembrane helix</keyword>
<feature type="transmembrane region" description="Helical" evidence="10">
    <location>
        <begin position="6"/>
        <end position="25"/>
    </location>
</feature>
<evidence type="ECO:0000313" key="12">
    <source>
        <dbReference type="Proteomes" id="UP000061660"/>
    </source>
</evidence>
<dbReference type="AlphaFoldDB" id="A0A0U2VD92"/>
<dbReference type="RefSeq" id="WP_074728190.1">
    <property type="nucleotide sequence ID" value="NZ_BJCS01000003.1"/>
</dbReference>
<dbReference type="EMBL" id="CP013652">
    <property type="protein sequence ID" value="ALS21507.1"/>
    <property type="molecule type" value="Genomic_DNA"/>
</dbReference>
<comment type="function">
    <text evidence="9 10">Fluoride-specific ion channel. Important for reducing fluoride concentration in the cell, thus reducing its toxicity.</text>
</comment>
<evidence type="ECO:0000256" key="6">
    <source>
        <dbReference type="ARBA" id="ARBA00023303"/>
    </source>
</evidence>
<keyword evidence="10" id="KW-0479">Metal-binding</keyword>
<keyword evidence="3 10" id="KW-0812">Transmembrane</keyword>
<dbReference type="GO" id="GO:0046872">
    <property type="term" value="F:metal ion binding"/>
    <property type="evidence" value="ECO:0007669"/>
    <property type="project" value="UniProtKB-KW"/>
</dbReference>
<organism evidence="11 12">
    <name type="scientific">Paenibacillus naphthalenovorans</name>
    <dbReference type="NCBI Taxonomy" id="162209"/>
    <lineage>
        <taxon>Bacteria</taxon>
        <taxon>Bacillati</taxon>
        <taxon>Bacillota</taxon>
        <taxon>Bacilli</taxon>
        <taxon>Bacillales</taxon>
        <taxon>Paenibacillaceae</taxon>
        <taxon>Paenibacillus</taxon>
    </lineage>
</organism>
<dbReference type="Pfam" id="PF02537">
    <property type="entry name" value="CRCB"/>
    <property type="match status" value="1"/>
</dbReference>
<evidence type="ECO:0000256" key="5">
    <source>
        <dbReference type="ARBA" id="ARBA00023136"/>
    </source>
</evidence>
<comment type="similarity">
    <text evidence="7 10">Belongs to the fluoride channel Fluc/FEX (TC 1.A.43) family.</text>
</comment>
<keyword evidence="6 10" id="KW-0407">Ion channel</keyword>
<keyword evidence="12" id="KW-1185">Reference proteome</keyword>
<dbReference type="GO" id="GO:0140114">
    <property type="term" value="P:cellular detoxification of fluoride"/>
    <property type="evidence" value="ECO:0007669"/>
    <property type="project" value="UniProtKB-UniRule"/>
</dbReference>
<dbReference type="PATRIC" id="fig|162209.4.peg.1205"/>
<dbReference type="KEGG" id="pnp:IJ22_11310"/>
<comment type="activity regulation">
    <text evidence="10">Na(+) is not transported, but it plays an essential structural role and its presence is essential for fluoride channel function.</text>
</comment>
<evidence type="ECO:0000256" key="1">
    <source>
        <dbReference type="ARBA" id="ARBA00004651"/>
    </source>
</evidence>
<proteinExistence type="inferred from homology"/>
<comment type="catalytic activity">
    <reaction evidence="8">
        <text>fluoride(in) = fluoride(out)</text>
        <dbReference type="Rhea" id="RHEA:76159"/>
        <dbReference type="ChEBI" id="CHEBI:17051"/>
    </reaction>
    <physiologicalReaction direction="left-to-right" evidence="8">
        <dbReference type="Rhea" id="RHEA:76160"/>
    </physiologicalReaction>
</comment>
<keyword evidence="2 10" id="KW-1003">Cell membrane</keyword>
<evidence type="ECO:0000256" key="8">
    <source>
        <dbReference type="ARBA" id="ARBA00035585"/>
    </source>
</evidence>
<comment type="subcellular location">
    <subcellularLocation>
        <location evidence="1 10">Cell membrane</location>
        <topology evidence="1 10">Multi-pass membrane protein</topology>
    </subcellularLocation>
</comment>
<protein>
    <recommendedName>
        <fullName evidence="10">Fluoride-specific ion channel FluC</fullName>
    </recommendedName>
</protein>
<gene>
    <name evidence="10" type="primary">fluC</name>
    <name evidence="10" type="synonym">crcB</name>
    <name evidence="11" type="ORF">IJ22_11310</name>
</gene>
<dbReference type="STRING" id="162209.IJ22_11310"/>
<dbReference type="NCBIfam" id="TIGR00494">
    <property type="entry name" value="crcB"/>
    <property type="match status" value="1"/>
</dbReference>
<keyword evidence="10" id="KW-0915">Sodium</keyword>
<reference evidence="11 12" key="2">
    <citation type="journal article" date="2016" name="Genome Announc.">
        <title>Complete Genome Sequences of Two Interactive Moderate Thermophiles, Paenibacillus napthalenovorans 32O-Y and Paenibacillus sp. 32O-W.</title>
        <authorList>
            <person name="Butler R.R.III."/>
            <person name="Wang J."/>
            <person name="Stark B.C."/>
            <person name="Pombert J.F."/>
        </authorList>
    </citation>
    <scope>NUCLEOTIDE SEQUENCE [LARGE SCALE GENOMIC DNA]</scope>
    <source>
        <strain evidence="11 12">32O-Y</strain>
    </source>
</reference>